<dbReference type="Gramene" id="ESQ46089">
    <property type="protein sequence ID" value="ESQ46089"/>
    <property type="gene ID" value="EUTSA_v10000423mg"/>
</dbReference>
<organism evidence="1 2">
    <name type="scientific">Eutrema salsugineum</name>
    <name type="common">Saltwater cress</name>
    <name type="synonym">Sisymbrium salsugineum</name>
    <dbReference type="NCBI Taxonomy" id="72664"/>
    <lineage>
        <taxon>Eukaryota</taxon>
        <taxon>Viridiplantae</taxon>
        <taxon>Streptophyta</taxon>
        <taxon>Embryophyta</taxon>
        <taxon>Tracheophyta</taxon>
        <taxon>Spermatophyta</taxon>
        <taxon>Magnoliopsida</taxon>
        <taxon>eudicotyledons</taxon>
        <taxon>Gunneridae</taxon>
        <taxon>Pentapetalae</taxon>
        <taxon>rosids</taxon>
        <taxon>malvids</taxon>
        <taxon>Brassicales</taxon>
        <taxon>Brassicaceae</taxon>
        <taxon>Eutremeae</taxon>
        <taxon>Eutrema</taxon>
    </lineage>
</organism>
<evidence type="ECO:0008006" key="3">
    <source>
        <dbReference type="Google" id="ProtNLM"/>
    </source>
</evidence>
<dbReference type="Proteomes" id="UP000030689">
    <property type="component" value="Unassembled WGS sequence"/>
</dbReference>
<dbReference type="EMBL" id="KI517426">
    <property type="protein sequence ID" value="ESQ46089.1"/>
    <property type="molecule type" value="Genomic_DNA"/>
</dbReference>
<sequence length="373" mass="43769">MGFVDVPIFTGNDVRSWITWMERYFARCDDITELQKQAMAFGFIEGDALRWYCQREFETWNDLRKALLMKYGDDGDPERYWLLAEQDRLRKRLRSSAIQSESAKAITTLESICVAETTPKADSIFPTDSRSAASASIVEADDKMLGDLETNMVIEDQQQVVSEGLSDVLDDLHSAVSELCEKSTCVDSTTYAFKVFDNRILRGHRLQHQRKRRISPKSWQFKYKNGMIKQRKQKFFSRSWNFQFKNSSVTSDLVPTMLMNQFSFLDRHVFLRFEEQIADYMAALLRDNLCQGLCARQKHQRRKKRISLTDWSFKYKTELENFHSVMTEQCVLRWGRNTSNEQEIQPLNEQVKEHEIQDGYTLAMSSYFTKQLV</sequence>
<evidence type="ECO:0000313" key="1">
    <source>
        <dbReference type="EMBL" id="ESQ46089.1"/>
    </source>
</evidence>
<proteinExistence type="predicted"/>
<dbReference type="AlphaFoldDB" id="V4LQN7"/>
<evidence type="ECO:0000313" key="2">
    <source>
        <dbReference type="Proteomes" id="UP000030689"/>
    </source>
</evidence>
<reference evidence="1 2" key="1">
    <citation type="journal article" date="2013" name="Front. Plant Sci.">
        <title>The Reference Genome of the Halophytic Plant Eutrema salsugineum.</title>
        <authorList>
            <person name="Yang R."/>
            <person name="Jarvis D.E."/>
            <person name="Chen H."/>
            <person name="Beilstein M.A."/>
            <person name="Grimwood J."/>
            <person name="Jenkins J."/>
            <person name="Shu S."/>
            <person name="Prochnik S."/>
            <person name="Xin M."/>
            <person name="Ma C."/>
            <person name="Schmutz J."/>
            <person name="Wing R.A."/>
            <person name="Mitchell-Olds T."/>
            <person name="Schumaker K.S."/>
            <person name="Wang X."/>
        </authorList>
    </citation>
    <scope>NUCLEOTIDE SEQUENCE [LARGE SCALE GENOMIC DNA]</scope>
</reference>
<keyword evidence="2" id="KW-1185">Reference proteome</keyword>
<dbReference type="KEGG" id="eus:EUTSA_v10000423mg"/>
<protein>
    <recommendedName>
        <fullName evidence="3">Retrotransposon gag domain-containing protein</fullName>
    </recommendedName>
</protein>
<name>V4LQN7_EUTSA</name>
<gene>
    <name evidence="1" type="ORF">EUTSA_v10000423mg</name>
</gene>
<accession>V4LQN7</accession>